<evidence type="ECO:0000313" key="2">
    <source>
        <dbReference type="EMBL" id="ART31642.1"/>
    </source>
</evidence>
<proteinExistence type="predicted"/>
<keyword evidence="2" id="KW-0496">Mitochondrion</keyword>
<name>A0A1Y0B2G6_9LAMI</name>
<accession>A0A1Y0B2G6</accession>
<dbReference type="EMBL" id="KY774314">
    <property type="protein sequence ID" value="ART31642.1"/>
    <property type="molecule type" value="Genomic_DNA"/>
</dbReference>
<evidence type="ECO:0000256" key="1">
    <source>
        <dbReference type="SAM" id="MobiDB-lite"/>
    </source>
</evidence>
<gene>
    <name evidence="2" type="ORF">AEK19_MT1450</name>
</gene>
<reference evidence="2" key="1">
    <citation type="submission" date="2017-03" db="EMBL/GenBank/DDBJ databases">
        <title>The mitochondrial genome of the carnivorous plant Utricularia reniformis (Lentibulariaceae): structure, comparative analysis and evolutionary landmarks.</title>
        <authorList>
            <person name="Silva S.R."/>
            <person name="Alvarenga D.O."/>
            <person name="Michael T.P."/>
            <person name="Miranda V.F.O."/>
            <person name="Varani A.M."/>
        </authorList>
    </citation>
    <scope>NUCLEOTIDE SEQUENCE</scope>
</reference>
<protein>
    <submittedName>
        <fullName evidence="2">Uncharacterized protein</fullName>
    </submittedName>
</protein>
<dbReference type="AlphaFoldDB" id="A0A1Y0B2G6"/>
<geneLocation type="mitochondrion" evidence="2"/>
<feature type="region of interest" description="Disordered" evidence="1">
    <location>
        <begin position="21"/>
        <end position="40"/>
    </location>
</feature>
<organism evidence="2">
    <name type="scientific">Utricularia reniformis</name>
    <dbReference type="NCBI Taxonomy" id="192314"/>
    <lineage>
        <taxon>Eukaryota</taxon>
        <taxon>Viridiplantae</taxon>
        <taxon>Streptophyta</taxon>
        <taxon>Embryophyta</taxon>
        <taxon>Tracheophyta</taxon>
        <taxon>Spermatophyta</taxon>
        <taxon>Magnoliopsida</taxon>
        <taxon>eudicotyledons</taxon>
        <taxon>Gunneridae</taxon>
        <taxon>Pentapetalae</taxon>
        <taxon>asterids</taxon>
        <taxon>lamiids</taxon>
        <taxon>Lamiales</taxon>
        <taxon>Lentibulariaceae</taxon>
        <taxon>Utricularia</taxon>
    </lineage>
</organism>
<feature type="compositionally biased region" description="Basic and acidic residues" evidence="1">
    <location>
        <begin position="30"/>
        <end position="40"/>
    </location>
</feature>
<sequence length="40" mass="4551">MHRAPSSRSCSVQVLHGIGAMSKNSPQHAWHVDFREKKHL</sequence>